<evidence type="ECO:0000256" key="4">
    <source>
        <dbReference type="ARBA" id="ARBA00022823"/>
    </source>
</evidence>
<protein>
    <recommendedName>
        <fullName evidence="6">Dihydrolipoamide acetyltransferase component of pyruvate dehydrogenase complex</fullName>
        <ecNumber evidence="6">2.3.1.-</ecNumber>
    </recommendedName>
</protein>
<feature type="domain" description="Peripheral subunit-binding (PSBD)" evidence="8">
    <location>
        <begin position="104"/>
        <end position="141"/>
    </location>
</feature>
<comment type="caution">
    <text evidence="9">The sequence shown here is derived from an EMBL/GenBank/DDBJ whole genome shotgun (WGS) entry which is preliminary data.</text>
</comment>
<dbReference type="InterPro" id="IPR023213">
    <property type="entry name" value="CAT-like_dom_sf"/>
</dbReference>
<sequence>MIDVKLHDIGEGMTEGEVIHLFVKEGDHVKLDEPLVEVQTDKMTAELPSPAAGRVKKILIENGDVIEVGTTMMVIDSDTADSDMKNQAATAVEPMRKKGPKRILAAPHTRKLAREMKVDLAVVTGSGPLGRITDDDVLNHKKEEAAPIAAQPSIYEEVPFNGRRKAIADKMTRSLFTIPHVTHFDEADVTELLDVKEKLKTVDGNRVSMAAFFIKALALTLQAFPIFNARLDEEKGVIRMEKAVHIGLATDTADGLIVPVIKDVQTKSIKTIHQEMKELIQKAKENRLRHQDMTGSTFTISNVGPLGSIGATPIINYPEVALMAFHKTKKMPVVDCRDQIVIRSMMNVSMSFDHRVADGAQAVAFTNKVIAYLENPYMMLIDLT</sequence>
<dbReference type="CDD" id="cd06849">
    <property type="entry name" value="lipoyl_domain"/>
    <property type="match status" value="1"/>
</dbReference>
<dbReference type="InterPro" id="IPR050743">
    <property type="entry name" value="2-oxoacid_DH_E2_comp"/>
</dbReference>
<evidence type="ECO:0000256" key="3">
    <source>
        <dbReference type="ARBA" id="ARBA00022679"/>
    </source>
</evidence>
<dbReference type="Gene3D" id="2.40.50.100">
    <property type="match status" value="1"/>
</dbReference>
<dbReference type="Pfam" id="PF00364">
    <property type="entry name" value="Biotin_lipoyl"/>
    <property type="match status" value="1"/>
</dbReference>
<dbReference type="InterPro" id="IPR004167">
    <property type="entry name" value="PSBD"/>
</dbReference>
<evidence type="ECO:0000256" key="1">
    <source>
        <dbReference type="ARBA" id="ARBA00001938"/>
    </source>
</evidence>
<dbReference type="Pfam" id="PF00198">
    <property type="entry name" value="2-oxoacid_dh"/>
    <property type="match status" value="1"/>
</dbReference>
<evidence type="ECO:0000313" key="9">
    <source>
        <dbReference type="EMBL" id="MFC4619134.1"/>
    </source>
</evidence>
<evidence type="ECO:0000313" key="10">
    <source>
        <dbReference type="Proteomes" id="UP001596022"/>
    </source>
</evidence>
<dbReference type="GO" id="GO:0016746">
    <property type="term" value="F:acyltransferase activity"/>
    <property type="evidence" value="ECO:0007669"/>
    <property type="project" value="UniProtKB-KW"/>
</dbReference>
<reference evidence="10" key="1">
    <citation type="journal article" date="2019" name="Int. J. Syst. Evol. Microbiol.">
        <title>The Global Catalogue of Microorganisms (GCM) 10K type strain sequencing project: providing services to taxonomists for standard genome sequencing and annotation.</title>
        <authorList>
            <consortium name="The Broad Institute Genomics Platform"/>
            <consortium name="The Broad Institute Genome Sequencing Center for Infectious Disease"/>
            <person name="Wu L."/>
            <person name="Ma J."/>
        </authorList>
    </citation>
    <scope>NUCLEOTIDE SEQUENCE [LARGE SCALE GENOMIC DNA]</scope>
    <source>
        <strain evidence="10">CGMCC 1.16306</strain>
    </source>
</reference>
<evidence type="ECO:0000256" key="5">
    <source>
        <dbReference type="ARBA" id="ARBA00023315"/>
    </source>
</evidence>
<dbReference type="PANTHER" id="PTHR43178">
    <property type="entry name" value="DIHYDROLIPOAMIDE ACETYLTRANSFERASE COMPONENT OF PYRUVATE DEHYDROGENASE COMPLEX"/>
    <property type="match status" value="1"/>
</dbReference>
<organism evidence="9 10">
    <name type="scientific">Camelliibacillus cellulosilyticus</name>
    <dbReference type="NCBI Taxonomy" id="2174486"/>
    <lineage>
        <taxon>Bacteria</taxon>
        <taxon>Bacillati</taxon>
        <taxon>Bacillota</taxon>
        <taxon>Bacilli</taxon>
        <taxon>Bacillales</taxon>
        <taxon>Sporolactobacillaceae</taxon>
        <taxon>Camelliibacillus</taxon>
    </lineage>
</organism>
<gene>
    <name evidence="9" type="ORF">ACFO4N_10450</name>
</gene>
<dbReference type="SUPFAM" id="SSF47005">
    <property type="entry name" value="Peripheral subunit-binding domain of 2-oxo acid dehydrogenase complex"/>
    <property type="match status" value="1"/>
</dbReference>
<keyword evidence="3 6" id="KW-0808">Transferase</keyword>
<dbReference type="EMBL" id="JBHSFW010000005">
    <property type="protein sequence ID" value="MFC4619134.1"/>
    <property type="molecule type" value="Genomic_DNA"/>
</dbReference>
<feature type="domain" description="Lipoyl-binding" evidence="7">
    <location>
        <begin position="1"/>
        <end position="76"/>
    </location>
</feature>
<evidence type="ECO:0000256" key="6">
    <source>
        <dbReference type="RuleBase" id="RU003423"/>
    </source>
</evidence>
<dbReference type="Pfam" id="PF02817">
    <property type="entry name" value="E3_binding"/>
    <property type="match status" value="1"/>
</dbReference>
<proteinExistence type="inferred from homology"/>
<keyword evidence="4 6" id="KW-0450">Lipoyl</keyword>
<keyword evidence="5 6" id="KW-0012">Acyltransferase</keyword>
<dbReference type="PROSITE" id="PS51826">
    <property type="entry name" value="PSBD"/>
    <property type="match status" value="1"/>
</dbReference>
<accession>A0ABV9GNI9</accession>
<dbReference type="EC" id="2.3.1.-" evidence="6"/>
<dbReference type="Gene3D" id="4.10.320.10">
    <property type="entry name" value="E3-binding domain"/>
    <property type="match status" value="1"/>
</dbReference>
<comment type="similarity">
    <text evidence="2 6">Belongs to the 2-oxoacid dehydrogenase family.</text>
</comment>
<comment type="cofactor">
    <cofactor evidence="1 6">
        <name>(R)-lipoate</name>
        <dbReference type="ChEBI" id="CHEBI:83088"/>
    </cofactor>
</comment>
<dbReference type="Gene3D" id="3.30.559.10">
    <property type="entry name" value="Chloramphenicol acetyltransferase-like domain"/>
    <property type="match status" value="1"/>
</dbReference>
<dbReference type="PROSITE" id="PS50968">
    <property type="entry name" value="BIOTINYL_LIPOYL"/>
    <property type="match status" value="1"/>
</dbReference>
<evidence type="ECO:0000259" key="7">
    <source>
        <dbReference type="PROSITE" id="PS50968"/>
    </source>
</evidence>
<evidence type="ECO:0000259" key="8">
    <source>
        <dbReference type="PROSITE" id="PS51826"/>
    </source>
</evidence>
<dbReference type="RefSeq" id="WP_376846230.1">
    <property type="nucleotide sequence ID" value="NZ_JBHSFW010000005.1"/>
</dbReference>
<dbReference type="InterPro" id="IPR001078">
    <property type="entry name" value="2-oxoacid_DH_actylTfrase"/>
</dbReference>
<dbReference type="PANTHER" id="PTHR43178:SF5">
    <property type="entry name" value="LIPOAMIDE ACYLTRANSFERASE COMPONENT OF BRANCHED-CHAIN ALPHA-KETO ACID DEHYDROGENASE COMPLEX, MITOCHONDRIAL"/>
    <property type="match status" value="1"/>
</dbReference>
<dbReference type="SUPFAM" id="SSF52777">
    <property type="entry name" value="CoA-dependent acyltransferases"/>
    <property type="match status" value="1"/>
</dbReference>
<dbReference type="SUPFAM" id="SSF51230">
    <property type="entry name" value="Single hybrid motif"/>
    <property type="match status" value="1"/>
</dbReference>
<keyword evidence="10" id="KW-1185">Reference proteome</keyword>
<dbReference type="InterPro" id="IPR036625">
    <property type="entry name" value="E3-bd_dom_sf"/>
</dbReference>
<dbReference type="Proteomes" id="UP001596022">
    <property type="component" value="Unassembled WGS sequence"/>
</dbReference>
<dbReference type="InterPro" id="IPR011053">
    <property type="entry name" value="Single_hybrid_motif"/>
</dbReference>
<dbReference type="InterPro" id="IPR000089">
    <property type="entry name" value="Biotin_lipoyl"/>
</dbReference>
<evidence type="ECO:0000256" key="2">
    <source>
        <dbReference type="ARBA" id="ARBA00007317"/>
    </source>
</evidence>
<name>A0ABV9GNI9_9BACL</name>